<dbReference type="AlphaFoldDB" id="A0A2A5RIB7"/>
<dbReference type="RefSeq" id="WP_054639838.1">
    <property type="nucleotide sequence ID" value="NZ_BBAL01000013.1"/>
</dbReference>
<reference evidence="1 2" key="1">
    <citation type="submission" date="2014-12" db="EMBL/GenBank/DDBJ databases">
        <title>Draft genome sequences of 10 type strains of Lactococcus.</title>
        <authorList>
            <person name="Sun Z."/>
            <person name="Zhong Z."/>
            <person name="Liu W."/>
            <person name="Zhang W."/>
            <person name="Zhang H."/>
        </authorList>
    </citation>
    <scope>NUCLEOTIDE SEQUENCE [LARGE SCALE GENOMIC DNA]</scope>
    <source>
        <strain evidence="1 2">JCM 16395</strain>
    </source>
</reference>
<protein>
    <submittedName>
        <fullName evidence="1">Structural protein</fullName>
    </submittedName>
</protein>
<dbReference type="Gene3D" id="1.10.8.940">
    <property type="entry name" value="Uncharacterised protein, phage p2 ORF12"/>
    <property type="match status" value="1"/>
</dbReference>
<dbReference type="Proteomes" id="UP000218181">
    <property type="component" value="Unassembled WGS sequence"/>
</dbReference>
<dbReference type="Pfam" id="PF20962">
    <property type="entry name" value="Phage_p2_ORF12"/>
    <property type="match status" value="1"/>
</dbReference>
<proteinExistence type="predicted"/>
<accession>A0A2A5RIB7</accession>
<dbReference type="OrthoDB" id="8480210at2"/>
<dbReference type="InterPro" id="IPR043077">
    <property type="entry name" value="Gp12_sf"/>
</dbReference>
<gene>
    <name evidence="1" type="ORF">RT41_GL000644</name>
</gene>
<dbReference type="InterPro" id="IPR048803">
    <property type="entry name" value="Gp12"/>
</dbReference>
<evidence type="ECO:0000313" key="2">
    <source>
        <dbReference type="Proteomes" id="UP000218181"/>
    </source>
</evidence>
<dbReference type="EMBL" id="JXJU01000019">
    <property type="protein sequence ID" value="PCR98860.1"/>
    <property type="molecule type" value="Genomic_DNA"/>
</dbReference>
<organism evidence="1 2">
    <name type="scientific">Lactococcus fujiensis JCM 16395</name>
    <dbReference type="NCBI Taxonomy" id="1291764"/>
    <lineage>
        <taxon>Bacteria</taxon>
        <taxon>Bacillati</taxon>
        <taxon>Bacillota</taxon>
        <taxon>Bacilli</taxon>
        <taxon>Lactobacillales</taxon>
        <taxon>Streptococcaceae</taxon>
        <taxon>Lactococcus</taxon>
    </lineage>
</organism>
<dbReference type="STRING" id="1291764.GCA_001311235_02799"/>
<sequence>MKQLSISRKFKLITGSDIMKMMNDYKTDSENGMEKSTELMENVQFGLYLAFQTDPATGKQEYSEYLKTGEFDTDGNTFTSLVDRWKVVSGLE</sequence>
<comment type="caution">
    <text evidence="1">The sequence shown here is derived from an EMBL/GenBank/DDBJ whole genome shotgun (WGS) entry which is preliminary data.</text>
</comment>
<name>A0A2A5RIB7_9LACT</name>
<keyword evidence="2" id="KW-1185">Reference proteome</keyword>
<evidence type="ECO:0000313" key="1">
    <source>
        <dbReference type="EMBL" id="PCR98860.1"/>
    </source>
</evidence>